<comment type="caution">
    <text evidence="2">The sequence shown here is derived from an EMBL/GenBank/DDBJ whole genome shotgun (WGS) entry which is preliminary data.</text>
</comment>
<evidence type="ECO:0000259" key="1">
    <source>
        <dbReference type="PROSITE" id="PS51340"/>
    </source>
</evidence>
<keyword evidence="3" id="KW-1185">Reference proteome</keyword>
<proteinExistence type="predicted"/>
<organism evidence="2 3">
    <name type="scientific">Kangsaoukella pontilimi</name>
    <dbReference type="NCBI Taxonomy" id="2691042"/>
    <lineage>
        <taxon>Bacteria</taxon>
        <taxon>Pseudomonadati</taxon>
        <taxon>Pseudomonadota</taxon>
        <taxon>Alphaproteobacteria</taxon>
        <taxon>Rhodobacterales</taxon>
        <taxon>Paracoccaceae</taxon>
        <taxon>Kangsaoukella</taxon>
    </lineage>
</organism>
<dbReference type="InterPro" id="IPR005302">
    <property type="entry name" value="MoCF_Sase_C"/>
</dbReference>
<name>A0A7C9IDU8_9RHOB</name>
<accession>A0A7C9IDU8</accession>
<gene>
    <name evidence="2" type="ORF">GQ651_00245</name>
</gene>
<dbReference type="AlphaFoldDB" id="A0A7C9IDU8"/>
<dbReference type="Proteomes" id="UP000480350">
    <property type="component" value="Unassembled WGS sequence"/>
</dbReference>
<feature type="domain" description="MOSC" evidence="1">
    <location>
        <begin position="112"/>
        <end position="250"/>
    </location>
</feature>
<dbReference type="Pfam" id="PF03476">
    <property type="entry name" value="MOSC_N"/>
    <property type="match status" value="1"/>
</dbReference>
<evidence type="ECO:0000313" key="2">
    <source>
        <dbReference type="EMBL" id="MXQ06264.1"/>
    </source>
</evidence>
<dbReference type="GO" id="GO:0030170">
    <property type="term" value="F:pyridoxal phosphate binding"/>
    <property type="evidence" value="ECO:0007669"/>
    <property type="project" value="InterPro"/>
</dbReference>
<dbReference type="EMBL" id="WUPT01000001">
    <property type="protein sequence ID" value="MXQ06264.1"/>
    <property type="molecule type" value="Genomic_DNA"/>
</dbReference>
<evidence type="ECO:0000313" key="3">
    <source>
        <dbReference type="Proteomes" id="UP000480350"/>
    </source>
</evidence>
<dbReference type="Pfam" id="PF03473">
    <property type="entry name" value="MOSC"/>
    <property type="match status" value="1"/>
</dbReference>
<dbReference type="SUPFAM" id="SSF50800">
    <property type="entry name" value="PK beta-barrel domain-like"/>
    <property type="match status" value="1"/>
</dbReference>
<reference evidence="2 3" key="2">
    <citation type="submission" date="2020-03" db="EMBL/GenBank/DDBJ databases">
        <title>Kangsaoukella pontilimi gen. nov., sp. nov., a new member of the family Rhodobacteraceae isolated from a tidal mudflat.</title>
        <authorList>
            <person name="Kim I.S."/>
        </authorList>
    </citation>
    <scope>NUCLEOTIDE SEQUENCE [LARGE SCALE GENOMIC DNA]</scope>
    <source>
        <strain evidence="2 3">GH1-50</strain>
    </source>
</reference>
<protein>
    <submittedName>
        <fullName evidence="2">MOSC domain-containing protein</fullName>
    </submittedName>
</protein>
<dbReference type="RefSeq" id="WP_160762219.1">
    <property type="nucleotide sequence ID" value="NZ_WUPT01000001.1"/>
</dbReference>
<dbReference type="Gene3D" id="2.40.33.20">
    <property type="entry name" value="PK beta-barrel domain-like"/>
    <property type="match status" value="1"/>
</dbReference>
<sequence length="251" mass="27365">MTGRLATIWRHPIKSHGRESIDRCQVTADQTLPWDRVWAVAHEASEADGSTWVPCANFARGAKAPGLMAISAKVNEPDRTLTLSHPDLGALTLDPDNAAEADAFIHWVMPLAPADRALPARVIRAQTQGMTDSPYPSISLIGTASLDALSNETGTPLDPRRFRANFWIDDLFPWEEFDWIGKTVTIGDVPFRVEERITRCLATAANPDTGRRDADTLGALEEGWGHRDMGVYLRATGHGTVAIGDTLTVAS</sequence>
<reference evidence="2 3" key="1">
    <citation type="submission" date="2019-12" db="EMBL/GenBank/DDBJ databases">
        <authorList>
            <person name="Lee S.D."/>
        </authorList>
    </citation>
    <scope>NUCLEOTIDE SEQUENCE [LARGE SCALE GENOMIC DNA]</scope>
    <source>
        <strain evidence="2 3">GH1-50</strain>
    </source>
</reference>
<dbReference type="InterPro" id="IPR011037">
    <property type="entry name" value="Pyrv_Knase-like_insert_dom_sf"/>
</dbReference>
<dbReference type="GO" id="GO:0003824">
    <property type="term" value="F:catalytic activity"/>
    <property type="evidence" value="ECO:0007669"/>
    <property type="project" value="InterPro"/>
</dbReference>
<dbReference type="GO" id="GO:0030151">
    <property type="term" value="F:molybdenum ion binding"/>
    <property type="evidence" value="ECO:0007669"/>
    <property type="project" value="InterPro"/>
</dbReference>
<dbReference type="PROSITE" id="PS51340">
    <property type="entry name" value="MOSC"/>
    <property type="match status" value="1"/>
</dbReference>
<dbReference type="InterPro" id="IPR005303">
    <property type="entry name" value="MOCOS_middle"/>
</dbReference>